<accession>A0A160NV05</accession>
<gene>
    <name evidence="2" type="ORF">SLA_0810</name>
</gene>
<name>A0A160NV05_STRLU</name>
<protein>
    <submittedName>
        <fullName evidence="2">Histidine transporter</fullName>
    </submittedName>
</protein>
<evidence type="ECO:0000313" key="3">
    <source>
        <dbReference type="Proteomes" id="UP000217676"/>
    </source>
</evidence>
<evidence type="ECO:0000313" key="2">
    <source>
        <dbReference type="EMBL" id="BAU81764.1"/>
    </source>
</evidence>
<dbReference type="Proteomes" id="UP000217676">
    <property type="component" value="Chromosome"/>
</dbReference>
<sequence>MRDGATPTPGRPFRPWHDGRNGDPARPDANPPRRPGDRIRTRWHVGLAFAVSSP</sequence>
<feature type="region of interest" description="Disordered" evidence="1">
    <location>
        <begin position="1"/>
        <end position="41"/>
    </location>
</feature>
<dbReference type="AlphaFoldDB" id="A0A160NV05"/>
<dbReference type="EMBL" id="AP017424">
    <property type="protein sequence ID" value="BAU81764.1"/>
    <property type="molecule type" value="Genomic_DNA"/>
</dbReference>
<keyword evidence="3" id="KW-1185">Reference proteome</keyword>
<feature type="compositionally biased region" description="Basic and acidic residues" evidence="1">
    <location>
        <begin position="15"/>
        <end position="26"/>
    </location>
</feature>
<proteinExistence type="predicted"/>
<organism evidence="2 3">
    <name type="scientific">Streptomyces laurentii</name>
    <dbReference type="NCBI Taxonomy" id="39478"/>
    <lineage>
        <taxon>Bacteria</taxon>
        <taxon>Bacillati</taxon>
        <taxon>Actinomycetota</taxon>
        <taxon>Actinomycetes</taxon>
        <taxon>Kitasatosporales</taxon>
        <taxon>Streptomycetaceae</taxon>
        <taxon>Streptomyces</taxon>
    </lineage>
</organism>
<evidence type="ECO:0000256" key="1">
    <source>
        <dbReference type="SAM" id="MobiDB-lite"/>
    </source>
</evidence>
<reference evidence="2 3" key="1">
    <citation type="journal article" date="2016" name="Genome Announc.">
        <title>Complete Genome Sequence of Thiostrepton-Producing Streptomyces laurentii ATCC 31255.</title>
        <authorList>
            <person name="Doi K."/>
            <person name="Fujino Y."/>
            <person name="Nagayoshi Y."/>
            <person name="Ohshima T."/>
            <person name="Ogata S."/>
        </authorList>
    </citation>
    <scope>NUCLEOTIDE SEQUENCE [LARGE SCALE GENOMIC DNA]</scope>
    <source>
        <strain evidence="2 3">ATCC 31255</strain>
    </source>
</reference>
<dbReference type="KEGG" id="slau:SLA_0810"/>